<dbReference type="Proteomes" id="UP001202248">
    <property type="component" value="Unassembled WGS sequence"/>
</dbReference>
<sequence>MKLIHLSVGVLLANNFTCSNTTLSQNTEIIEEVSKAENYVSDIKIPHGFRVESKSQFATFLGNLNLKSDKTVYLYDGSLKPNQDAQYAVLDISVGDKNLQQCADAVIRLRAEYLFSQKRYNEIEFKTVSGTYLNFKEWLKGKRYRLKGNSLIAYQISPQQNTRDAFDNYLEFVFSYCGTASLGSSLVRKALDEINAGDVFLKPGSPGHAVIVMATAINNKKKKYFF</sequence>
<name>A0ABS9SIJ6_9BACT</name>
<accession>A0ABS9SIJ6</accession>
<evidence type="ECO:0000313" key="1">
    <source>
        <dbReference type="EMBL" id="MCH5598166.1"/>
    </source>
</evidence>
<proteinExistence type="predicted"/>
<keyword evidence="2" id="KW-1185">Reference proteome</keyword>
<reference evidence="1 2" key="1">
    <citation type="submission" date="2022-02" db="EMBL/GenBank/DDBJ databases">
        <authorList>
            <person name="Min J."/>
        </authorList>
    </citation>
    <scope>NUCLEOTIDE SEQUENCE [LARGE SCALE GENOMIC DNA]</scope>
    <source>
        <strain evidence="1 2">GR10-1</strain>
    </source>
</reference>
<dbReference type="InterPro" id="IPR032315">
    <property type="entry name" value="DUF4846"/>
</dbReference>
<organism evidence="1 2">
    <name type="scientific">Niabella ginsengisoli</name>
    <dbReference type="NCBI Taxonomy" id="522298"/>
    <lineage>
        <taxon>Bacteria</taxon>
        <taxon>Pseudomonadati</taxon>
        <taxon>Bacteroidota</taxon>
        <taxon>Chitinophagia</taxon>
        <taxon>Chitinophagales</taxon>
        <taxon>Chitinophagaceae</taxon>
        <taxon>Niabella</taxon>
    </lineage>
</organism>
<evidence type="ECO:0000313" key="2">
    <source>
        <dbReference type="Proteomes" id="UP001202248"/>
    </source>
</evidence>
<protein>
    <submittedName>
        <fullName evidence="1">DUF4846 domain-containing protein</fullName>
    </submittedName>
</protein>
<comment type="caution">
    <text evidence="1">The sequence shown here is derived from an EMBL/GenBank/DDBJ whole genome shotgun (WGS) entry which is preliminary data.</text>
</comment>
<dbReference type="EMBL" id="JAKWBL010000001">
    <property type="protein sequence ID" value="MCH5598166.1"/>
    <property type="molecule type" value="Genomic_DNA"/>
</dbReference>
<gene>
    <name evidence="1" type="ORF">MKP09_09705</name>
</gene>
<dbReference type="Pfam" id="PF16138">
    <property type="entry name" value="DUF4846"/>
    <property type="match status" value="1"/>
</dbReference>